<dbReference type="PRINTS" id="PR00413">
    <property type="entry name" value="HADHALOGNASE"/>
</dbReference>
<keyword evidence="1" id="KW-0378">Hydrolase</keyword>
<dbReference type="InterPro" id="IPR006328">
    <property type="entry name" value="2-HAD"/>
</dbReference>
<dbReference type="RefSeq" id="WP_094807423.1">
    <property type="nucleotide sequence ID" value="NZ_NEVT01000007.1"/>
</dbReference>
<keyword evidence="3" id="KW-1185">Reference proteome</keyword>
<dbReference type="Gene3D" id="1.10.150.750">
    <property type="match status" value="1"/>
</dbReference>
<dbReference type="PANTHER" id="PTHR43316:SF3">
    <property type="entry name" value="HALOACID DEHALOGENASE, TYPE II (AFU_ORTHOLOGUE AFUA_2G07750)-RELATED"/>
    <property type="match status" value="1"/>
</dbReference>
<dbReference type="SUPFAM" id="SSF56784">
    <property type="entry name" value="HAD-like"/>
    <property type="match status" value="1"/>
</dbReference>
<dbReference type="GO" id="GO:0019120">
    <property type="term" value="F:hydrolase activity, acting on acid halide bonds, in C-halide compounds"/>
    <property type="evidence" value="ECO:0007669"/>
    <property type="project" value="InterPro"/>
</dbReference>
<gene>
    <name evidence="2" type="ORF">CAL24_17760</name>
</gene>
<evidence type="ECO:0000313" key="3">
    <source>
        <dbReference type="Proteomes" id="UP000215633"/>
    </source>
</evidence>
<dbReference type="Pfam" id="PF00702">
    <property type="entry name" value="Hydrolase"/>
    <property type="match status" value="1"/>
</dbReference>
<dbReference type="AlphaFoldDB" id="A0A261VIN5"/>
<accession>A0A261VIN5</accession>
<dbReference type="NCBIfam" id="TIGR01493">
    <property type="entry name" value="HAD-SF-IA-v2"/>
    <property type="match status" value="1"/>
</dbReference>
<dbReference type="EMBL" id="NEVT01000007">
    <property type="protein sequence ID" value="OZI73697.1"/>
    <property type="molecule type" value="Genomic_DNA"/>
</dbReference>
<protein>
    <submittedName>
        <fullName evidence="2">Haloacid dehalogenase, type II</fullName>
    </submittedName>
</protein>
<dbReference type="Gene3D" id="3.40.50.1000">
    <property type="entry name" value="HAD superfamily/HAD-like"/>
    <property type="match status" value="1"/>
</dbReference>
<proteinExistence type="predicted"/>
<dbReference type="InterPro" id="IPR023214">
    <property type="entry name" value="HAD_sf"/>
</dbReference>
<dbReference type="InterPro" id="IPR036412">
    <property type="entry name" value="HAD-like_sf"/>
</dbReference>
<reference evidence="3" key="1">
    <citation type="submission" date="2017-05" db="EMBL/GenBank/DDBJ databases">
        <title>Complete and WGS of Bordetella genogroups.</title>
        <authorList>
            <person name="Spilker T."/>
            <person name="Lipuma J."/>
        </authorList>
    </citation>
    <scope>NUCLEOTIDE SEQUENCE [LARGE SCALE GENOMIC DNA]</scope>
    <source>
        <strain evidence="3">AU8256</strain>
    </source>
</reference>
<dbReference type="Proteomes" id="UP000215633">
    <property type="component" value="Unassembled WGS sequence"/>
</dbReference>
<dbReference type="InterPro" id="IPR006439">
    <property type="entry name" value="HAD-SF_hydro_IA"/>
</dbReference>
<dbReference type="PANTHER" id="PTHR43316">
    <property type="entry name" value="HYDROLASE, HALOACID DELAHOGENASE-RELATED"/>
    <property type="match status" value="1"/>
</dbReference>
<evidence type="ECO:0000313" key="2">
    <source>
        <dbReference type="EMBL" id="OZI73697.1"/>
    </source>
</evidence>
<dbReference type="NCBIfam" id="TIGR01428">
    <property type="entry name" value="HAD_type_II"/>
    <property type="match status" value="1"/>
</dbReference>
<comment type="caution">
    <text evidence="2">The sequence shown here is derived from an EMBL/GenBank/DDBJ whole genome shotgun (WGS) entry which is preliminary data.</text>
</comment>
<name>A0A261VIN5_9BORD</name>
<organism evidence="2 3">
    <name type="scientific">Bordetella genomosp. 2</name>
    <dbReference type="NCBI Taxonomy" id="1983456"/>
    <lineage>
        <taxon>Bacteria</taxon>
        <taxon>Pseudomonadati</taxon>
        <taxon>Pseudomonadota</taxon>
        <taxon>Betaproteobacteria</taxon>
        <taxon>Burkholderiales</taxon>
        <taxon>Alcaligenaceae</taxon>
        <taxon>Bordetella</taxon>
    </lineage>
</organism>
<sequence>MAKVEVLFFDVLGTVVDWRGSIATDAQAFLQRHDAAGIDARALADAWIGRYSASSAAVRSGQRPFVPLDQLNLENLHASLDQFGLAPASFPAAELETLNQAWHRLRPWPDSVPGIARLKERYIVAPLSDCNTRLLADMAKHGGLPWDAILGADITGAYKPAPQVYLRACELLGVTPDRAMLVAAHDYDLDAARGCGLHTAYVHRPHAGDPSKAGAAPRPAGWDYAADSLTELVAKLP</sequence>
<dbReference type="InterPro" id="IPR051540">
    <property type="entry name" value="S-2-haloacid_dehalogenase"/>
</dbReference>
<evidence type="ECO:0000256" key="1">
    <source>
        <dbReference type="ARBA" id="ARBA00022801"/>
    </source>
</evidence>